<keyword evidence="2" id="KW-1133">Transmembrane helix</keyword>
<evidence type="ECO:0000256" key="2">
    <source>
        <dbReference type="SAM" id="Phobius"/>
    </source>
</evidence>
<name>A0ABN0AZ39_9ACTN</name>
<keyword evidence="2" id="KW-0812">Transmembrane</keyword>
<feature type="coiled-coil region" evidence="1">
    <location>
        <begin position="32"/>
        <end position="66"/>
    </location>
</feature>
<evidence type="ECO:0000313" key="3">
    <source>
        <dbReference type="EMBL" id="EFL43803.1"/>
    </source>
</evidence>
<organism evidence="3 4">
    <name type="scientific">Fannyhessea vaginae PB189-T1-4</name>
    <dbReference type="NCBI Taxonomy" id="866774"/>
    <lineage>
        <taxon>Bacteria</taxon>
        <taxon>Bacillati</taxon>
        <taxon>Actinomycetota</taxon>
        <taxon>Coriobacteriia</taxon>
        <taxon>Coriobacteriales</taxon>
        <taxon>Atopobiaceae</taxon>
        <taxon>Fannyhessea</taxon>
    </lineage>
</organism>
<gene>
    <name evidence="3" type="ORF">HMPREF9248_0517</name>
</gene>
<feature type="transmembrane region" description="Helical" evidence="2">
    <location>
        <begin position="468"/>
        <end position="494"/>
    </location>
</feature>
<accession>A0ABN0AZ39</accession>
<dbReference type="Proteomes" id="UP000004431">
    <property type="component" value="Unassembled WGS sequence"/>
</dbReference>
<feature type="coiled-coil region" evidence="1">
    <location>
        <begin position="339"/>
        <end position="366"/>
    </location>
</feature>
<keyword evidence="1" id="KW-0175">Coiled coil</keyword>
<proteinExistence type="predicted"/>
<keyword evidence="2" id="KW-0472">Membrane</keyword>
<comment type="caution">
    <text evidence="3">The sequence shown here is derived from an EMBL/GenBank/DDBJ whole genome shotgun (WGS) entry which is preliminary data.</text>
</comment>
<evidence type="ECO:0000256" key="1">
    <source>
        <dbReference type="SAM" id="Coils"/>
    </source>
</evidence>
<reference evidence="3 4" key="1">
    <citation type="submission" date="2010-08" db="EMBL/GenBank/DDBJ databases">
        <authorList>
            <person name="Durkin A.S."/>
            <person name="Madupu R."/>
            <person name="Torralba M."/>
            <person name="Gillis M."/>
            <person name="Methe B."/>
            <person name="Sutton G."/>
            <person name="Nelson K.E."/>
        </authorList>
    </citation>
    <scope>NUCLEOTIDE SEQUENCE [LARGE SCALE GENOMIC DNA]</scope>
    <source>
        <strain evidence="3 4">PB189-T1-4</strain>
    </source>
</reference>
<dbReference type="EMBL" id="AEDQ01000029">
    <property type="protein sequence ID" value="EFL43803.1"/>
    <property type="molecule type" value="Genomic_DNA"/>
</dbReference>
<sequence length="552" mass="64235">MAEDVVRYHDIEDLKRDVREINAKVDVIGGLVDDMHDDVKTTRQDLEQLKKRFEELMEDRKRAEEYAHATTELVRVRQDIDKDFREYGQIRKTMIGVLQATDLALVKKSTISNVSEELMISTPNYWLAPCLIAISAWISNDRDLADRAIREAMKRDEQRTALTMALICRRNKRTNACYEWLNIYFSKIDVNSFTAGGYTFVDAYINGVFGPDEKHICSDYVDKWLQQIKAGGTDFEEKQNKQWEAFCENRTTAHDDLYSNLQEHVDEIDRIKNYTNRVYSSYDIQKVFRDINAAEINIDQIRANVDDNLVRVINNYADDEQDLRLEEACYTIVKNSKGKQRYDDVRKRLIRERENAQKQKFSLAERMVKAILNKDNTSISEKKTAVSLLKPYINKGYTQYLNDAKPLFPNTITLNLGECKLSVDKQPNIEVLKSQYKAYLDTCKEKEIAEYKEHQGKKNLYKTIGCGVGAFLTLVMMLIPVTFIFLLACAWFGYKYYKTAVNPAEYLKKMDEKYNQLANKGYDTIFKCITEWNNINYAIGDFESNAQKYLAA</sequence>
<keyword evidence="4" id="KW-1185">Reference proteome</keyword>
<dbReference type="RefSeq" id="WP_006304458.1">
    <property type="nucleotide sequence ID" value="NZ_AEDQ01000029.1"/>
</dbReference>
<evidence type="ECO:0000313" key="4">
    <source>
        <dbReference type="Proteomes" id="UP000004431"/>
    </source>
</evidence>
<protein>
    <submittedName>
        <fullName evidence="3">Uncharacterized protein</fullName>
    </submittedName>
</protein>